<evidence type="ECO:0000256" key="4">
    <source>
        <dbReference type="ARBA" id="ARBA00009320"/>
    </source>
</evidence>
<evidence type="ECO:0000256" key="6">
    <source>
        <dbReference type="ARBA" id="ARBA00048212"/>
    </source>
</evidence>
<dbReference type="Proteomes" id="UP001500552">
    <property type="component" value="Unassembled WGS sequence"/>
</dbReference>
<evidence type="ECO:0000256" key="3">
    <source>
        <dbReference type="ARBA" id="ARBA00005072"/>
    </source>
</evidence>
<name>A0ABP8LUZ7_9BACT</name>
<dbReference type="Pfam" id="PF01063">
    <property type="entry name" value="Aminotran_4"/>
    <property type="match status" value="1"/>
</dbReference>
<gene>
    <name evidence="9" type="primary">dat</name>
    <name evidence="9" type="ORF">GCM10023188_32000</name>
</gene>
<dbReference type="RefSeq" id="WP_345160515.1">
    <property type="nucleotide sequence ID" value="NZ_BAABHC010000016.1"/>
</dbReference>
<dbReference type="InterPro" id="IPR043132">
    <property type="entry name" value="BCAT-like_C"/>
</dbReference>
<dbReference type="EC" id="2.6.1.42" evidence="5"/>
<sequence length="283" mass="31649">MSSGNRLYAFVRHEIVPLDQAFLHISDLAIQRGYGVFDYFKVMGGKPLFLEDYLARFGASARLMNLPVPLSDVELREAIYKLTDLNGLQMSGMKMILTGGYSESGYDIAAPNLLITQQPLSLPGQALRERGLRLITHEYMREMPFVKTINYTMGIRLLNKIKEQGADDVLYHRGGVVTELPRCNFFIVRQDGTVVTPAENVLFGITRKHVLELAGRRYSTEEGTLTLDDVKEAKEAFLTSTTKQILPVVQVGDVKIGNGKPGAVTHLLFQELVQLEESLLFPV</sequence>
<dbReference type="InterPro" id="IPR036038">
    <property type="entry name" value="Aminotransferase-like"/>
</dbReference>
<accession>A0ABP8LUZ7</accession>
<evidence type="ECO:0000256" key="2">
    <source>
        <dbReference type="ARBA" id="ARBA00004931"/>
    </source>
</evidence>
<reference evidence="10" key="1">
    <citation type="journal article" date="2019" name="Int. J. Syst. Evol. Microbiol.">
        <title>The Global Catalogue of Microorganisms (GCM) 10K type strain sequencing project: providing services to taxonomists for standard genome sequencing and annotation.</title>
        <authorList>
            <consortium name="The Broad Institute Genomics Platform"/>
            <consortium name="The Broad Institute Genome Sequencing Center for Infectious Disease"/>
            <person name="Wu L."/>
            <person name="Ma J."/>
        </authorList>
    </citation>
    <scope>NUCLEOTIDE SEQUENCE [LARGE SCALE GENOMIC DNA]</scope>
    <source>
        <strain evidence="10">JCM 17926</strain>
    </source>
</reference>
<dbReference type="PANTHER" id="PTHR42743">
    <property type="entry name" value="AMINO-ACID AMINOTRANSFERASE"/>
    <property type="match status" value="1"/>
</dbReference>
<dbReference type="Gene3D" id="3.20.10.10">
    <property type="entry name" value="D-amino Acid Aminotransferase, subunit A, domain 2"/>
    <property type="match status" value="1"/>
</dbReference>
<comment type="pathway">
    <text evidence="1">Amino-acid biosynthesis; L-isoleucine biosynthesis; L-isoleucine from 2-oxobutanoate: step 4/4.</text>
</comment>
<dbReference type="InterPro" id="IPR001544">
    <property type="entry name" value="Aminotrans_IV"/>
</dbReference>
<comment type="pathway">
    <text evidence="3">Amino-acid biosynthesis; L-leucine biosynthesis; L-leucine from 3-methyl-2-oxobutanoate: step 4/4.</text>
</comment>
<evidence type="ECO:0000313" key="10">
    <source>
        <dbReference type="Proteomes" id="UP001500552"/>
    </source>
</evidence>
<comment type="pathway">
    <text evidence="2">Amino-acid biosynthesis; L-valine biosynthesis; L-valine from pyruvate: step 4/4.</text>
</comment>
<keyword evidence="10" id="KW-1185">Reference proteome</keyword>
<dbReference type="Gene3D" id="3.30.470.10">
    <property type="match status" value="1"/>
</dbReference>
<evidence type="ECO:0000256" key="7">
    <source>
        <dbReference type="ARBA" id="ARBA00048798"/>
    </source>
</evidence>
<dbReference type="SUPFAM" id="SSF56752">
    <property type="entry name" value="D-aminoacid aminotransferase-like PLP-dependent enzymes"/>
    <property type="match status" value="1"/>
</dbReference>
<comment type="caution">
    <text evidence="9">The sequence shown here is derived from an EMBL/GenBank/DDBJ whole genome shotgun (WGS) entry which is preliminary data.</text>
</comment>
<proteinExistence type="inferred from homology"/>
<comment type="catalytic activity">
    <reaction evidence="6">
        <text>L-valine + 2-oxoglutarate = 3-methyl-2-oxobutanoate + L-glutamate</text>
        <dbReference type="Rhea" id="RHEA:24813"/>
        <dbReference type="ChEBI" id="CHEBI:11851"/>
        <dbReference type="ChEBI" id="CHEBI:16810"/>
        <dbReference type="ChEBI" id="CHEBI:29985"/>
        <dbReference type="ChEBI" id="CHEBI:57762"/>
        <dbReference type="EC" id="2.6.1.42"/>
    </reaction>
</comment>
<comment type="catalytic activity">
    <reaction evidence="7">
        <text>L-isoleucine + 2-oxoglutarate = (S)-3-methyl-2-oxopentanoate + L-glutamate</text>
        <dbReference type="Rhea" id="RHEA:24801"/>
        <dbReference type="ChEBI" id="CHEBI:16810"/>
        <dbReference type="ChEBI" id="CHEBI:29985"/>
        <dbReference type="ChEBI" id="CHEBI:35146"/>
        <dbReference type="ChEBI" id="CHEBI:58045"/>
        <dbReference type="EC" id="2.6.1.42"/>
    </reaction>
</comment>
<dbReference type="PANTHER" id="PTHR42743:SF11">
    <property type="entry name" value="AMINODEOXYCHORISMATE LYASE"/>
    <property type="match status" value="1"/>
</dbReference>
<dbReference type="InterPro" id="IPR043131">
    <property type="entry name" value="BCAT-like_N"/>
</dbReference>
<protein>
    <recommendedName>
        <fullName evidence="5">branched-chain-amino-acid transaminase</fullName>
        <ecNumber evidence="5">2.6.1.42</ecNumber>
    </recommendedName>
</protein>
<comment type="similarity">
    <text evidence="4">Belongs to the class-IV pyridoxal-phosphate-dependent aminotransferase family.</text>
</comment>
<comment type="catalytic activity">
    <reaction evidence="8">
        <text>L-leucine + 2-oxoglutarate = 4-methyl-2-oxopentanoate + L-glutamate</text>
        <dbReference type="Rhea" id="RHEA:18321"/>
        <dbReference type="ChEBI" id="CHEBI:16810"/>
        <dbReference type="ChEBI" id="CHEBI:17865"/>
        <dbReference type="ChEBI" id="CHEBI:29985"/>
        <dbReference type="ChEBI" id="CHEBI:57427"/>
        <dbReference type="EC" id="2.6.1.42"/>
    </reaction>
</comment>
<evidence type="ECO:0000313" key="9">
    <source>
        <dbReference type="EMBL" id="GAA4437611.1"/>
    </source>
</evidence>
<dbReference type="EMBL" id="BAABHC010000016">
    <property type="protein sequence ID" value="GAA4437611.1"/>
    <property type="molecule type" value="Genomic_DNA"/>
</dbReference>
<organism evidence="9 10">
    <name type="scientific">Pontibacter saemangeumensis</name>
    <dbReference type="NCBI Taxonomy" id="1084525"/>
    <lineage>
        <taxon>Bacteria</taxon>
        <taxon>Pseudomonadati</taxon>
        <taxon>Bacteroidota</taxon>
        <taxon>Cytophagia</taxon>
        <taxon>Cytophagales</taxon>
        <taxon>Hymenobacteraceae</taxon>
        <taxon>Pontibacter</taxon>
    </lineage>
</organism>
<evidence type="ECO:0000256" key="8">
    <source>
        <dbReference type="ARBA" id="ARBA00049229"/>
    </source>
</evidence>
<evidence type="ECO:0000256" key="1">
    <source>
        <dbReference type="ARBA" id="ARBA00004824"/>
    </source>
</evidence>
<evidence type="ECO:0000256" key="5">
    <source>
        <dbReference type="ARBA" id="ARBA00013053"/>
    </source>
</evidence>
<dbReference type="InterPro" id="IPR050571">
    <property type="entry name" value="Class-IV_PLP-Dep_Aminotrnsfr"/>
</dbReference>